<dbReference type="PANTHER" id="PTHR38436:SF1">
    <property type="entry name" value="ESTER CYCLASE"/>
    <property type="match status" value="1"/>
</dbReference>
<protein>
    <submittedName>
        <fullName evidence="1">Ester cyclase</fullName>
    </submittedName>
</protein>
<sequence length="142" mass="15669">MTAEQEARNKAVVGVFHEAVNTRDVQVVSQTVDDLVQPDVLFHAPVRTGRTGPQALKDIWTVLLSAFPDLHVAVEDVIAEGDKVVVRNTVTGTHQGDYRGLPPTGRKVAYHEIFVFRCAHGRIVEIWGVVDVLTQLRQLGAH</sequence>
<keyword evidence="2" id="KW-1185">Reference proteome</keyword>
<dbReference type="KEGG" id="sbro:GQF42_40890"/>
<dbReference type="AlphaFoldDB" id="A0A6I6NBI4"/>
<name>A0A6I6NBI4_9ACTN</name>
<dbReference type="GO" id="GO:0030638">
    <property type="term" value="P:polyketide metabolic process"/>
    <property type="evidence" value="ECO:0007669"/>
    <property type="project" value="InterPro"/>
</dbReference>
<dbReference type="Pfam" id="PF07366">
    <property type="entry name" value="SnoaL"/>
    <property type="match status" value="1"/>
</dbReference>
<gene>
    <name evidence="1" type="ORF">GQF42_40890</name>
</gene>
<evidence type="ECO:0000313" key="1">
    <source>
        <dbReference type="EMBL" id="QHA08774.1"/>
    </source>
</evidence>
<evidence type="ECO:0000313" key="2">
    <source>
        <dbReference type="Proteomes" id="UP000436138"/>
    </source>
</evidence>
<organism evidence="1 2">
    <name type="scientific">Streptomyces broussonetiae</name>
    <dbReference type="NCBI Taxonomy" id="2686304"/>
    <lineage>
        <taxon>Bacteria</taxon>
        <taxon>Bacillati</taxon>
        <taxon>Actinomycetota</taxon>
        <taxon>Actinomycetes</taxon>
        <taxon>Kitasatosporales</taxon>
        <taxon>Streptomycetaceae</taxon>
        <taxon>Streptomyces</taxon>
    </lineage>
</organism>
<dbReference type="Proteomes" id="UP000436138">
    <property type="component" value="Chromosome"/>
</dbReference>
<dbReference type="SUPFAM" id="SSF54427">
    <property type="entry name" value="NTF2-like"/>
    <property type="match status" value="1"/>
</dbReference>
<dbReference type="PANTHER" id="PTHR38436">
    <property type="entry name" value="POLYKETIDE CYCLASE SNOAL-LIKE DOMAIN"/>
    <property type="match status" value="1"/>
</dbReference>
<dbReference type="Gene3D" id="3.10.450.50">
    <property type="match status" value="1"/>
</dbReference>
<proteinExistence type="predicted"/>
<reference evidence="1 2" key="1">
    <citation type="submission" date="2019-12" db="EMBL/GenBank/DDBJ databases">
        <title>Streptomyces sp. strain T44 isolated from rhizosphere soil of Broussonetia papyrifera.</title>
        <authorList>
            <person name="Mo P."/>
        </authorList>
    </citation>
    <scope>NUCLEOTIDE SEQUENCE [LARGE SCALE GENOMIC DNA]</scope>
    <source>
        <strain evidence="1 2">T44</strain>
    </source>
</reference>
<dbReference type="InterPro" id="IPR032710">
    <property type="entry name" value="NTF2-like_dom_sf"/>
</dbReference>
<dbReference type="EMBL" id="CP047020">
    <property type="protein sequence ID" value="QHA08774.1"/>
    <property type="molecule type" value="Genomic_DNA"/>
</dbReference>
<dbReference type="InterPro" id="IPR009959">
    <property type="entry name" value="Cyclase_SnoaL-like"/>
</dbReference>
<accession>A0A6I6NBI4</accession>
<dbReference type="RefSeq" id="WP_158928515.1">
    <property type="nucleotide sequence ID" value="NZ_CP047020.1"/>
</dbReference>